<dbReference type="RefSeq" id="WP_227929107.1">
    <property type="nucleotide sequence ID" value="NZ_CP094984.1"/>
</dbReference>
<evidence type="ECO:0000313" key="4">
    <source>
        <dbReference type="Proteomes" id="UP001155145"/>
    </source>
</evidence>
<dbReference type="EMBL" id="JAJFZT010000007">
    <property type="protein sequence ID" value="MCC3273267.1"/>
    <property type="molecule type" value="Genomic_DNA"/>
</dbReference>
<gene>
    <name evidence="1" type="ORF">LJ755_11065</name>
    <name evidence="2" type="ORF">MUK71_03640</name>
</gene>
<dbReference type="GO" id="GO:0005524">
    <property type="term" value="F:ATP binding"/>
    <property type="evidence" value="ECO:0007669"/>
    <property type="project" value="UniProtKB-KW"/>
</dbReference>
<protein>
    <submittedName>
        <fullName evidence="1">ATP-binding protein</fullName>
    </submittedName>
</protein>
<sequence>MTDAITLLPGPQLMESMRAVGYNLETALADLVDNSITAGAETVDIRFSAVGDPYVAIIDDGAGMTSLEAQDAMRLAGNDSRNRRASHDLGRFGLGLKTASISQCRKLTLVTKQRREVHAFRWDLDYLSSSSSWSLLRLAPEEFQALPEYAALEALDHGTMILWQDLDQLESTSGNSIAAMDEAMMRAASHLGLVFHRFLAGEHGRQLDIRLNFTSVPATDPLLKDHKATQIGPLERISLDQGTIELRPYTLPHLNMMSPSDRRKAHVNGSLRDSQGFYIYRAMRLVIWGTWFRVAPKQELGKLARVQVDVPNSLDHLWSLDIKKAQAVPPPVIRDRLRAVAATIVGPSQRAHTYRGRTERSPITHIWNAVSDAESFRYEVNRNHPALVALSSTFDRQESAALETVLSLMERTFPIEDVYNKMGQDLSHSATEVDDQDLFDLAGALWGQLQSTLAPDAFVKAMLTSEPFDKHPRAEAVLRETVLGKDTQS</sequence>
<dbReference type="EMBL" id="CP094984">
    <property type="protein sequence ID" value="UON92750.1"/>
    <property type="molecule type" value="Genomic_DNA"/>
</dbReference>
<dbReference type="Gene3D" id="3.30.565.10">
    <property type="entry name" value="Histidine kinase-like ATPase, C-terminal domain"/>
    <property type="match status" value="1"/>
</dbReference>
<proteinExistence type="predicted"/>
<dbReference type="AlphaFoldDB" id="A0A9X1SAC0"/>
<evidence type="ECO:0000313" key="3">
    <source>
        <dbReference type="Proteomes" id="UP000829758"/>
    </source>
</evidence>
<dbReference type="Proteomes" id="UP001155145">
    <property type="component" value="Unassembled WGS sequence"/>
</dbReference>
<organism evidence="1 4">
    <name type="scientific">Arthrobacter zhangbolii</name>
    <dbReference type="NCBI Taxonomy" id="2886936"/>
    <lineage>
        <taxon>Bacteria</taxon>
        <taxon>Bacillati</taxon>
        <taxon>Actinomycetota</taxon>
        <taxon>Actinomycetes</taxon>
        <taxon>Micrococcales</taxon>
        <taxon>Micrococcaceae</taxon>
        <taxon>Arthrobacter</taxon>
    </lineage>
</organism>
<keyword evidence="1" id="KW-0547">Nucleotide-binding</keyword>
<evidence type="ECO:0000313" key="2">
    <source>
        <dbReference type="EMBL" id="UON92750.1"/>
    </source>
</evidence>
<dbReference type="Proteomes" id="UP000829758">
    <property type="component" value="Chromosome"/>
</dbReference>
<evidence type="ECO:0000313" key="1">
    <source>
        <dbReference type="EMBL" id="MCC3273267.1"/>
    </source>
</evidence>
<dbReference type="SUPFAM" id="SSF55874">
    <property type="entry name" value="ATPase domain of HSP90 chaperone/DNA topoisomerase II/histidine kinase"/>
    <property type="match status" value="1"/>
</dbReference>
<keyword evidence="1" id="KW-0067">ATP-binding</keyword>
<dbReference type="InterPro" id="IPR036890">
    <property type="entry name" value="HATPase_C_sf"/>
</dbReference>
<reference evidence="1" key="1">
    <citation type="submission" date="2021-10" db="EMBL/GenBank/DDBJ databases">
        <title>Novel species in genus Arthrobacter.</title>
        <authorList>
            <person name="Liu Y."/>
        </authorList>
    </citation>
    <scope>NUCLEOTIDE SEQUENCE</scope>
    <source>
        <strain evidence="3">zg-Y462</strain>
        <strain evidence="1">Zg-Y462</strain>
    </source>
</reference>
<dbReference type="Pfam" id="PF13589">
    <property type="entry name" value="HATPase_c_3"/>
    <property type="match status" value="1"/>
</dbReference>
<name>A0A9X1SAC0_9MICC</name>
<accession>A0A9X1SAC0</accession>
<keyword evidence="3" id="KW-1185">Reference proteome</keyword>